<comment type="caution">
    <text evidence="1">The sequence shown here is derived from an EMBL/GenBank/DDBJ whole genome shotgun (WGS) entry which is preliminary data.</text>
</comment>
<accession>A0ACB8TRW7</accession>
<organism evidence="1 2">
    <name type="scientific">Irpex rosettiformis</name>
    <dbReference type="NCBI Taxonomy" id="378272"/>
    <lineage>
        <taxon>Eukaryota</taxon>
        <taxon>Fungi</taxon>
        <taxon>Dikarya</taxon>
        <taxon>Basidiomycota</taxon>
        <taxon>Agaricomycotina</taxon>
        <taxon>Agaricomycetes</taxon>
        <taxon>Polyporales</taxon>
        <taxon>Irpicaceae</taxon>
        <taxon>Irpex</taxon>
    </lineage>
</organism>
<dbReference type="EMBL" id="MU274941">
    <property type="protein sequence ID" value="KAI0084564.1"/>
    <property type="molecule type" value="Genomic_DNA"/>
</dbReference>
<sequence>MECPICYDSLHWKQVVCVPCGHLFHEACLNTFIQRRGAEYDEDVFDEDDDEDSAPKCPTCRTPIRQMGEEMMRELIPDFLRCRIHPAIRKVYLSPPTDDQAERMRETDHLWEKLEKIQRELSESASKVDAAENKASMMWNTVTVAEDKAKAAEKKASVLLRKVKDLGESLKKEQQRHKVFLHSVAVRSPKKAEAPWSEIWMKRPINS</sequence>
<evidence type="ECO:0000313" key="1">
    <source>
        <dbReference type="EMBL" id="KAI0084564.1"/>
    </source>
</evidence>
<protein>
    <submittedName>
        <fullName evidence="1">Uncharacterized protein</fullName>
    </submittedName>
</protein>
<gene>
    <name evidence="1" type="ORF">BDY19DRAFT_529196</name>
</gene>
<name>A0ACB8TRW7_9APHY</name>
<evidence type="ECO:0000313" key="2">
    <source>
        <dbReference type="Proteomes" id="UP001055072"/>
    </source>
</evidence>
<keyword evidence="2" id="KW-1185">Reference proteome</keyword>
<dbReference type="Proteomes" id="UP001055072">
    <property type="component" value="Unassembled WGS sequence"/>
</dbReference>
<proteinExistence type="predicted"/>
<reference evidence="1" key="1">
    <citation type="journal article" date="2021" name="Environ. Microbiol.">
        <title>Gene family expansions and transcriptome signatures uncover fungal adaptations to wood decay.</title>
        <authorList>
            <person name="Hage H."/>
            <person name="Miyauchi S."/>
            <person name="Viragh M."/>
            <person name="Drula E."/>
            <person name="Min B."/>
            <person name="Chaduli D."/>
            <person name="Navarro D."/>
            <person name="Favel A."/>
            <person name="Norest M."/>
            <person name="Lesage-Meessen L."/>
            <person name="Balint B."/>
            <person name="Merenyi Z."/>
            <person name="de Eugenio L."/>
            <person name="Morin E."/>
            <person name="Martinez A.T."/>
            <person name="Baldrian P."/>
            <person name="Stursova M."/>
            <person name="Martinez M.J."/>
            <person name="Novotny C."/>
            <person name="Magnuson J.K."/>
            <person name="Spatafora J.W."/>
            <person name="Maurice S."/>
            <person name="Pangilinan J."/>
            <person name="Andreopoulos W."/>
            <person name="LaButti K."/>
            <person name="Hundley H."/>
            <person name="Na H."/>
            <person name="Kuo A."/>
            <person name="Barry K."/>
            <person name="Lipzen A."/>
            <person name="Henrissat B."/>
            <person name="Riley R."/>
            <person name="Ahrendt S."/>
            <person name="Nagy L.G."/>
            <person name="Grigoriev I.V."/>
            <person name="Martin F."/>
            <person name="Rosso M.N."/>
        </authorList>
    </citation>
    <scope>NUCLEOTIDE SEQUENCE</scope>
    <source>
        <strain evidence="1">CBS 384.51</strain>
    </source>
</reference>